<protein>
    <recommendedName>
        <fullName evidence="3">TnpV protein</fullName>
    </recommendedName>
</protein>
<name>A0ABQ5M0K8_9FIRM</name>
<proteinExistence type="predicted"/>
<comment type="caution">
    <text evidence="1">The sequence shown here is derived from an EMBL/GenBank/DDBJ whole genome shotgun (WGS) entry which is preliminary data.</text>
</comment>
<accession>A0ABQ5M0K8</accession>
<dbReference type="Pfam" id="PF14198">
    <property type="entry name" value="TnpV"/>
    <property type="match status" value="1"/>
</dbReference>
<sequence length="100" mass="11506">MSKEKSLFEQLGGTYTEGEDGLLYPNLAVSETDVTNINEFAGMHGDIWKRYLKENHPDRYRHLVRLGELQKQALEVNEEAIEMIDAITNQYLKSHKPSNP</sequence>
<evidence type="ECO:0008006" key="3">
    <source>
        <dbReference type="Google" id="ProtNLM"/>
    </source>
</evidence>
<organism evidence="1 2">
    <name type="scientific">Lacrimispora amygdalina</name>
    <dbReference type="NCBI Taxonomy" id="253257"/>
    <lineage>
        <taxon>Bacteria</taxon>
        <taxon>Bacillati</taxon>
        <taxon>Bacillota</taxon>
        <taxon>Clostridia</taxon>
        <taxon>Lachnospirales</taxon>
        <taxon>Lachnospiraceae</taxon>
        <taxon>Lacrimispora</taxon>
    </lineage>
</organism>
<keyword evidence="2" id="KW-1185">Reference proteome</keyword>
<evidence type="ECO:0000313" key="2">
    <source>
        <dbReference type="Proteomes" id="UP001419084"/>
    </source>
</evidence>
<dbReference type="InterPro" id="IPR026989">
    <property type="entry name" value="TnpV"/>
</dbReference>
<dbReference type="Proteomes" id="UP001419084">
    <property type="component" value="Unassembled WGS sequence"/>
</dbReference>
<dbReference type="EMBL" id="BRPJ01000007">
    <property type="protein sequence ID" value="GLB28480.1"/>
    <property type="molecule type" value="Genomic_DNA"/>
</dbReference>
<gene>
    <name evidence="1" type="ORF">LAD12857_04030</name>
</gene>
<evidence type="ECO:0000313" key="1">
    <source>
        <dbReference type="EMBL" id="GLB28480.1"/>
    </source>
</evidence>
<reference evidence="1 2" key="1">
    <citation type="journal article" date="2024" name="Int. J. Syst. Evol. Microbiol.">
        <title>Lacrimispora brassicae sp. nov. isolated from fermented cabbage, and proposal of Clostridium indicum Gundawar et al. 2019 and Clostridium methoxybenzovorans Mechichi et al. 1999 as heterotypic synonyms of Lacrimispora amygdalina (Parshina et al. 2003) Haas and Blanchard 2020 and Lacrimispora indolis (McClung and McCoy 1957) Haas and Blanchard 2020, respectively.</title>
        <authorList>
            <person name="Kobayashi H."/>
            <person name="Tanizawa Y."/>
            <person name="Sakamoto M."/>
            <person name="Ohkuma M."/>
            <person name="Tohno M."/>
        </authorList>
    </citation>
    <scope>NUCLEOTIDE SEQUENCE [LARGE SCALE GENOMIC DNA]</scope>
    <source>
        <strain evidence="1 2">DSM 12857</strain>
    </source>
</reference>
<dbReference type="RefSeq" id="WP_346064519.1">
    <property type="nucleotide sequence ID" value="NZ_BRPJ01000007.1"/>
</dbReference>